<organism evidence="1 2">
    <name type="scientific">Anaerostipes butyraticus</name>
    <dbReference type="NCBI Taxonomy" id="645466"/>
    <lineage>
        <taxon>Bacteria</taxon>
        <taxon>Bacillati</taxon>
        <taxon>Bacillota</taxon>
        <taxon>Clostridia</taxon>
        <taxon>Lachnospirales</taxon>
        <taxon>Lachnospiraceae</taxon>
        <taxon>Anaerostipes</taxon>
    </lineage>
</organism>
<accession>A0A916QCX5</accession>
<keyword evidence="2" id="KW-1185">Reference proteome</keyword>
<dbReference type="EMBL" id="BLYI01000078">
    <property type="protein sequence ID" value="GFO86831.1"/>
    <property type="molecule type" value="Genomic_DNA"/>
</dbReference>
<protein>
    <submittedName>
        <fullName evidence="1">Uncharacterized protein</fullName>
    </submittedName>
</protein>
<comment type="caution">
    <text evidence="1">The sequence shown here is derived from an EMBL/GenBank/DDBJ whole genome shotgun (WGS) entry which is preliminary data.</text>
</comment>
<name>A0A916QCX5_9FIRM</name>
<reference evidence="1" key="1">
    <citation type="submission" date="2020-06" db="EMBL/GenBank/DDBJ databases">
        <title>Characterization of fructooligosaccharide metabolism and fructooligosaccharide-degrading enzymes in human commensal butyrate producers.</title>
        <authorList>
            <person name="Tanno H."/>
            <person name="Fujii T."/>
            <person name="Hirano K."/>
            <person name="Maeno S."/>
            <person name="Tonozuka T."/>
            <person name="Sakamoto M."/>
            <person name="Ohkuma M."/>
            <person name="Tochio T."/>
            <person name="Endo A."/>
        </authorList>
    </citation>
    <scope>NUCLEOTIDE SEQUENCE</scope>
    <source>
        <strain evidence="1">JCM 17466</strain>
    </source>
</reference>
<evidence type="ECO:0000313" key="1">
    <source>
        <dbReference type="EMBL" id="GFO86831.1"/>
    </source>
</evidence>
<sequence length="42" mass="4999">MSSPHHATENEYLKKLDPKELEAVKQNLVYHLIRGQCFENMR</sequence>
<dbReference type="RefSeq" id="WP_279323903.1">
    <property type="nucleotide sequence ID" value="NZ_BLYI01000078.1"/>
</dbReference>
<gene>
    <name evidence="1" type="ORF">ANBU17_31780</name>
</gene>
<proteinExistence type="predicted"/>
<dbReference type="Proteomes" id="UP000613208">
    <property type="component" value="Unassembled WGS sequence"/>
</dbReference>
<evidence type="ECO:0000313" key="2">
    <source>
        <dbReference type="Proteomes" id="UP000613208"/>
    </source>
</evidence>
<dbReference type="AlphaFoldDB" id="A0A916QCX5"/>